<evidence type="ECO:0000259" key="4">
    <source>
        <dbReference type="Pfam" id="PF00535"/>
    </source>
</evidence>
<organism evidence="5 6">
    <name type="scientific">Roseateles subflavus</name>
    <dbReference type="NCBI Taxonomy" id="3053353"/>
    <lineage>
        <taxon>Bacteria</taxon>
        <taxon>Pseudomonadati</taxon>
        <taxon>Pseudomonadota</taxon>
        <taxon>Betaproteobacteria</taxon>
        <taxon>Burkholderiales</taxon>
        <taxon>Sphaerotilaceae</taxon>
        <taxon>Roseateles</taxon>
    </lineage>
</organism>
<proteinExistence type="inferred from homology"/>
<comment type="caution">
    <text evidence="5">The sequence shown here is derived from an EMBL/GenBank/DDBJ whole genome shotgun (WGS) entry which is preliminary data.</text>
</comment>
<keyword evidence="2 5" id="KW-0328">Glycosyltransferase</keyword>
<dbReference type="PANTHER" id="PTHR43179">
    <property type="entry name" value="RHAMNOSYLTRANSFERASE WBBL"/>
    <property type="match status" value="1"/>
</dbReference>
<dbReference type="Gene3D" id="3.90.550.10">
    <property type="entry name" value="Spore Coat Polysaccharide Biosynthesis Protein SpsA, Chain A"/>
    <property type="match status" value="1"/>
</dbReference>
<evidence type="ECO:0000256" key="3">
    <source>
        <dbReference type="ARBA" id="ARBA00022679"/>
    </source>
</evidence>
<evidence type="ECO:0000256" key="2">
    <source>
        <dbReference type="ARBA" id="ARBA00022676"/>
    </source>
</evidence>
<evidence type="ECO:0000313" key="5">
    <source>
        <dbReference type="EMBL" id="MDL5032962.1"/>
    </source>
</evidence>
<dbReference type="RefSeq" id="WP_285983024.1">
    <property type="nucleotide sequence ID" value="NZ_JASVDS010000003.1"/>
</dbReference>
<dbReference type="Pfam" id="PF00535">
    <property type="entry name" value="Glycos_transf_2"/>
    <property type="match status" value="1"/>
</dbReference>
<dbReference type="EMBL" id="JASVDS010000003">
    <property type="protein sequence ID" value="MDL5032962.1"/>
    <property type="molecule type" value="Genomic_DNA"/>
</dbReference>
<dbReference type="SUPFAM" id="SSF53448">
    <property type="entry name" value="Nucleotide-diphospho-sugar transferases"/>
    <property type="match status" value="1"/>
</dbReference>
<dbReference type="PANTHER" id="PTHR43179:SF12">
    <property type="entry name" value="GALACTOFURANOSYLTRANSFERASE GLFT2"/>
    <property type="match status" value="1"/>
</dbReference>
<comment type="similarity">
    <text evidence="1">Belongs to the glycosyltransferase 2 family.</text>
</comment>
<keyword evidence="6" id="KW-1185">Reference proteome</keyword>
<dbReference type="Proteomes" id="UP001238603">
    <property type="component" value="Unassembled WGS sequence"/>
</dbReference>
<dbReference type="EC" id="2.4.-.-" evidence="5"/>
<dbReference type="GO" id="GO:0016757">
    <property type="term" value="F:glycosyltransferase activity"/>
    <property type="evidence" value="ECO:0007669"/>
    <property type="project" value="UniProtKB-KW"/>
</dbReference>
<protein>
    <submittedName>
        <fullName evidence="5">Glycosyltransferase</fullName>
        <ecNumber evidence="5">2.4.-.-</ecNumber>
    </submittedName>
</protein>
<gene>
    <name evidence="5" type="ORF">QRD43_13685</name>
</gene>
<dbReference type="InterPro" id="IPR029044">
    <property type="entry name" value="Nucleotide-diphossugar_trans"/>
</dbReference>
<feature type="domain" description="Glycosyltransferase 2-like" evidence="4">
    <location>
        <begin position="9"/>
        <end position="112"/>
    </location>
</feature>
<evidence type="ECO:0000313" key="6">
    <source>
        <dbReference type="Proteomes" id="UP001238603"/>
    </source>
</evidence>
<reference evidence="5 6" key="1">
    <citation type="submission" date="2023-06" db="EMBL/GenBank/DDBJ databases">
        <title>Pelomonas sp. APW6 16S ribosomal RNA gene genome sequencing and assembly.</title>
        <authorList>
            <person name="Woo H."/>
        </authorList>
    </citation>
    <scope>NUCLEOTIDE SEQUENCE [LARGE SCALE GENOMIC DNA]</scope>
    <source>
        <strain evidence="5 6">APW6</strain>
    </source>
</reference>
<dbReference type="InterPro" id="IPR001173">
    <property type="entry name" value="Glyco_trans_2-like"/>
</dbReference>
<name>A0ABT7LJC4_9BURK</name>
<sequence>MTTIRICALLCSFNRKDATLRCLEGVAREREALRARGGELCAVLVDDGSTDGTAELVGARHDWVRVIRTREPLFWCRSMHLAQQQPEAQAATHQWLLNDDVDLRPGVLTALLDTEAALRARGEGPLVVVGATADVRTGLTSYGGERRGSGWRRSRFEHLAPGTQPLPCDGMNGNIVLLPRDARARVGDLDPVFEHAMGDTDYALRARTLGVGVWLAPGHWGWCSDNPPTGTYLDPALPWLRRWRHMRSRKGLPWRSWLHFTRRHMGLAWPLYFAWPYVKLLSQALRGRRAGRG</sequence>
<accession>A0ABT7LJC4</accession>
<evidence type="ECO:0000256" key="1">
    <source>
        <dbReference type="ARBA" id="ARBA00006739"/>
    </source>
</evidence>
<keyword evidence="3 5" id="KW-0808">Transferase</keyword>